<dbReference type="PROSITE" id="PS00130">
    <property type="entry name" value="U_DNA_GLYCOSYLASE"/>
    <property type="match status" value="1"/>
</dbReference>
<evidence type="ECO:0000256" key="8">
    <source>
        <dbReference type="ARBA" id="ARBA00023204"/>
    </source>
</evidence>
<keyword evidence="7 9" id="KW-0378">Hydrolase</keyword>
<evidence type="ECO:0000256" key="11">
    <source>
        <dbReference type="RuleBase" id="RU003780"/>
    </source>
</evidence>
<feature type="active site" description="Proton acceptor" evidence="9 10">
    <location>
        <position position="70"/>
    </location>
</feature>
<dbReference type="GO" id="GO:0097510">
    <property type="term" value="P:base-excision repair, AP site formation via deaminated base removal"/>
    <property type="evidence" value="ECO:0007669"/>
    <property type="project" value="TreeGrafter"/>
</dbReference>
<dbReference type="NCBIfam" id="TIGR00628">
    <property type="entry name" value="ung"/>
    <property type="match status" value="1"/>
</dbReference>
<comment type="similarity">
    <text evidence="3 9 11">Belongs to the uracil-DNA glycosylase (UDG) superfamily. UNG family.</text>
</comment>
<dbReference type="EMBL" id="NTMR01000002">
    <property type="protein sequence ID" value="PBK05992.1"/>
    <property type="molecule type" value="Genomic_DNA"/>
</dbReference>
<dbReference type="Proteomes" id="UP000242313">
    <property type="component" value="Unassembled WGS sequence"/>
</dbReference>
<dbReference type="HAMAP" id="MF_00148">
    <property type="entry name" value="UDG"/>
    <property type="match status" value="1"/>
</dbReference>
<dbReference type="InterPro" id="IPR002043">
    <property type="entry name" value="UDG_fam1"/>
</dbReference>
<dbReference type="CDD" id="cd10027">
    <property type="entry name" value="UDG-F1-like"/>
    <property type="match status" value="1"/>
</dbReference>
<proteinExistence type="inferred from homology"/>
<dbReference type="AlphaFoldDB" id="A0A2A3MMH3"/>
<protein>
    <recommendedName>
        <fullName evidence="5 9">Uracil-DNA glycosylase</fullName>
        <shortName evidence="9">UDG</shortName>
        <ecNumber evidence="4 9">3.2.2.27</ecNumber>
    </recommendedName>
</protein>
<evidence type="ECO:0000256" key="4">
    <source>
        <dbReference type="ARBA" id="ARBA00012030"/>
    </source>
</evidence>
<dbReference type="RefSeq" id="WP_096003063.1">
    <property type="nucleotide sequence ID" value="NZ_NTMR01000002.1"/>
</dbReference>
<dbReference type="PANTHER" id="PTHR11264:SF0">
    <property type="entry name" value="URACIL-DNA GLYCOSYLASE"/>
    <property type="match status" value="1"/>
</dbReference>
<evidence type="ECO:0000256" key="7">
    <source>
        <dbReference type="ARBA" id="ARBA00022801"/>
    </source>
</evidence>
<feature type="domain" description="Uracil-DNA glycosylase-like" evidence="12">
    <location>
        <begin position="55"/>
        <end position="215"/>
    </location>
</feature>
<dbReference type="Gene3D" id="3.40.470.10">
    <property type="entry name" value="Uracil-DNA glycosylase-like domain"/>
    <property type="match status" value="1"/>
</dbReference>
<keyword evidence="9" id="KW-0963">Cytoplasm</keyword>
<evidence type="ECO:0000259" key="12">
    <source>
        <dbReference type="SMART" id="SM00986"/>
    </source>
</evidence>
<comment type="subcellular location">
    <subcellularLocation>
        <location evidence="9">Cytoplasm</location>
    </subcellularLocation>
</comment>
<keyword evidence="6 9" id="KW-0227">DNA damage</keyword>
<comment type="caution">
    <text evidence="13">The sequence shown here is derived from an EMBL/GenBank/DDBJ whole genome shotgun (WGS) entry which is preliminary data.</text>
</comment>
<accession>A0A2A3MMH3</accession>
<dbReference type="GO" id="GO:0004844">
    <property type="term" value="F:uracil DNA N-glycosylase activity"/>
    <property type="evidence" value="ECO:0007669"/>
    <property type="project" value="UniProtKB-UniRule"/>
</dbReference>
<name>A0A2A3MMH3_9PSED</name>
<dbReference type="InterPro" id="IPR005122">
    <property type="entry name" value="Uracil-DNA_glycosylase-like"/>
</dbReference>
<evidence type="ECO:0000256" key="3">
    <source>
        <dbReference type="ARBA" id="ARBA00008184"/>
    </source>
</evidence>
<comment type="function">
    <text evidence="2 9 11">Excises uracil residues from the DNA which can arise as a result of misincorporation of dUMP residues by DNA polymerase or due to deamination of cytosine.</text>
</comment>
<gene>
    <name evidence="9" type="primary">ung</name>
    <name evidence="13" type="ORF">CNQ84_01040</name>
</gene>
<dbReference type="NCBIfam" id="NF003589">
    <property type="entry name" value="PRK05254.1-2"/>
    <property type="match status" value="1"/>
</dbReference>
<dbReference type="NCBIfam" id="NF003588">
    <property type="entry name" value="PRK05254.1-1"/>
    <property type="match status" value="1"/>
</dbReference>
<dbReference type="SUPFAM" id="SSF52141">
    <property type="entry name" value="Uracil-DNA glycosylase-like"/>
    <property type="match status" value="1"/>
</dbReference>
<dbReference type="SMART" id="SM00987">
    <property type="entry name" value="UreE_C"/>
    <property type="match status" value="1"/>
</dbReference>
<evidence type="ECO:0000256" key="6">
    <source>
        <dbReference type="ARBA" id="ARBA00022763"/>
    </source>
</evidence>
<dbReference type="Pfam" id="PF03167">
    <property type="entry name" value="UDG"/>
    <property type="match status" value="1"/>
</dbReference>
<dbReference type="FunFam" id="3.40.470.10:FF:000001">
    <property type="entry name" value="Uracil-DNA glycosylase"/>
    <property type="match status" value="1"/>
</dbReference>
<evidence type="ECO:0000313" key="13">
    <source>
        <dbReference type="EMBL" id="PBK05992.1"/>
    </source>
</evidence>
<reference evidence="13 14" key="1">
    <citation type="submission" date="2017-09" db="EMBL/GenBank/DDBJ databases">
        <title>Pseudomonas abyssi sp. nov. isolated from Abyssopelagic Water.</title>
        <authorList>
            <person name="Wei Y."/>
        </authorList>
    </citation>
    <scope>NUCLEOTIDE SEQUENCE [LARGE SCALE GENOMIC DNA]</scope>
    <source>
        <strain evidence="13 14">MT5</strain>
    </source>
</reference>
<dbReference type="NCBIfam" id="NF003592">
    <property type="entry name" value="PRK05254.1-5"/>
    <property type="match status" value="1"/>
</dbReference>
<keyword evidence="8 9" id="KW-0234">DNA repair</keyword>
<dbReference type="InterPro" id="IPR036895">
    <property type="entry name" value="Uracil-DNA_glycosylase-like_sf"/>
</dbReference>
<evidence type="ECO:0000256" key="2">
    <source>
        <dbReference type="ARBA" id="ARBA00002631"/>
    </source>
</evidence>
<sequence length="232" mass="25819">MAGERPIQLDESWLSELQGEFEQPYMQQLRHFLQQEKAAGKTIFPPGPLVFNALNSTPLDQVRVVIIGQDPYHGPGQAHGLSFSVPPGVRTPPSLQNIFKEINRDLGLPIPPHGCLQSWAEQGVLLLNAVLTVEQAQAGSHAKRGWERFTSKVIEVINARREHCVFLLWGSYAQRKGEQIDRQRHCVLTSVHPSPLSAHRGFIGNGHFSAANKYLVEHGLSPIDWRLPALPG</sequence>
<evidence type="ECO:0000256" key="9">
    <source>
        <dbReference type="HAMAP-Rule" id="MF_00148"/>
    </source>
</evidence>
<keyword evidence="14" id="KW-1185">Reference proteome</keyword>
<dbReference type="PANTHER" id="PTHR11264">
    <property type="entry name" value="URACIL-DNA GLYCOSYLASE"/>
    <property type="match status" value="1"/>
</dbReference>
<dbReference type="GO" id="GO:0005737">
    <property type="term" value="C:cytoplasm"/>
    <property type="evidence" value="ECO:0007669"/>
    <property type="project" value="UniProtKB-SubCell"/>
</dbReference>
<evidence type="ECO:0000256" key="5">
    <source>
        <dbReference type="ARBA" id="ARBA00018429"/>
    </source>
</evidence>
<organism evidence="13 14">
    <name type="scientific">Pseudomonas abyssi</name>
    <dbReference type="NCBI Taxonomy" id="170540"/>
    <lineage>
        <taxon>Bacteria</taxon>
        <taxon>Pseudomonadati</taxon>
        <taxon>Pseudomonadota</taxon>
        <taxon>Gammaproteobacteria</taxon>
        <taxon>Pseudomonadales</taxon>
        <taxon>Pseudomonadaceae</taxon>
        <taxon>Pseudomonas</taxon>
    </lineage>
</organism>
<dbReference type="InterPro" id="IPR018085">
    <property type="entry name" value="Ura-DNA_Glyclase_AS"/>
</dbReference>
<dbReference type="SMART" id="SM00986">
    <property type="entry name" value="UDG"/>
    <property type="match status" value="1"/>
</dbReference>
<comment type="catalytic activity">
    <reaction evidence="1 9 11">
        <text>Hydrolyzes single-stranded DNA or mismatched double-stranded DNA and polynucleotides, releasing free uracil.</text>
        <dbReference type="EC" id="3.2.2.27"/>
    </reaction>
</comment>
<dbReference type="EC" id="3.2.2.27" evidence="4 9"/>
<evidence type="ECO:0000256" key="1">
    <source>
        <dbReference type="ARBA" id="ARBA00001400"/>
    </source>
</evidence>
<evidence type="ECO:0000313" key="14">
    <source>
        <dbReference type="Proteomes" id="UP000242313"/>
    </source>
</evidence>
<dbReference type="NCBIfam" id="NF003591">
    <property type="entry name" value="PRK05254.1-4"/>
    <property type="match status" value="1"/>
</dbReference>
<evidence type="ECO:0000256" key="10">
    <source>
        <dbReference type="PROSITE-ProRule" id="PRU10072"/>
    </source>
</evidence>